<keyword evidence="2" id="KW-0472">Membrane</keyword>
<evidence type="ECO:0000313" key="3">
    <source>
        <dbReference type="EMBL" id="MDQ0111712.1"/>
    </source>
</evidence>
<evidence type="ECO:0000313" key="4">
    <source>
        <dbReference type="Proteomes" id="UP001229346"/>
    </source>
</evidence>
<feature type="compositionally biased region" description="Basic and acidic residues" evidence="1">
    <location>
        <begin position="47"/>
        <end position="57"/>
    </location>
</feature>
<sequence>MQLFQFLLDNIVAVVIALGFVATLLGKVKEKRKPGQTASFGGQPAPDRTEELQEERRRQIEGRHAALESERQRAYEADLELGRRAVDRNAREEARRASVADRASHAHRGQRSTPIIGGAKPELRAEDIRRAVVWAEILGPPRAKRPFRK</sequence>
<accession>A0ABT9TWI3</accession>
<dbReference type="Proteomes" id="UP001229346">
    <property type="component" value="Unassembled WGS sequence"/>
</dbReference>
<name>A0ABT9TWI3_PAEHA</name>
<organism evidence="3 4">
    <name type="scientific">Paenibacillus harenae</name>
    <dbReference type="NCBI Taxonomy" id="306543"/>
    <lineage>
        <taxon>Bacteria</taxon>
        <taxon>Bacillati</taxon>
        <taxon>Bacillota</taxon>
        <taxon>Bacilli</taxon>
        <taxon>Bacillales</taxon>
        <taxon>Paenibacillaceae</taxon>
        <taxon>Paenibacillus</taxon>
    </lineage>
</organism>
<protein>
    <submittedName>
        <fullName evidence="3">Uncharacterized protein</fullName>
    </submittedName>
</protein>
<keyword evidence="2" id="KW-1133">Transmembrane helix</keyword>
<feature type="region of interest" description="Disordered" evidence="1">
    <location>
        <begin position="86"/>
        <end position="120"/>
    </location>
</feature>
<dbReference type="RefSeq" id="WP_307201870.1">
    <property type="nucleotide sequence ID" value="NZ_JAUSSU010000002.1"/>
</dbReference>
<evidence type="ECO:0000256" key="2">
    <source>
        <dbReference type="SAM" id="Phobius"/>
    </source>
</evidence>
<reference evidence="3 4" key="1">
    <citation type="submission" date="2023-07" db="EMBL/GenBank/DDBJ databases">
        <title>Sorghum-associated microbial communities from plants grown in Nebraska, USA.</title>
        <authorList>
            <person name="Schachtman D."/>
        </authorList>
    </citation>
    <scope>NUCLEOTIDE SEQUENCE [LARGE SCALE GENOMIC DNA]</scope>
    <source>
        <strain evidence="3 4">CC482</strain>
    </source>
</reference>
<feature type="region of interest" description="Disordered" evidence="1">
    <location>
        <begin position="32"/>
        <end position="57"/>
    </location>
</feature>
<proteinExistence type="predicted"/>
<feature type="compositionally biased region" description="Basic and acidic residues" evidence="1">
    <location>
        <begin position="86"/>
        <end position="104"/>
    </location>
</feature>
<feature type="transmembrane region" description="Helical" evidence="2">
    <location>
        <begin position="6"/>
        <end position="26"/>
    </location>
</feature>
<gene>
    <name evidence="3" type="ORF">J2T15_001145</name>
</gene>
<keyword evidence="2" id="KW-0812">Transmembrane</keyword>
<dbReference type="EMBL" id="JAUSSU010000002">
    <property type="protein sequence ID" value="MDQ0111712.1"/>
    <property type="molecule type" value="Genomic_DNA"/>
</dbReference>
<keyword evidence="4" id="KW-1185">Reference proteome</keyword>
<evidence type="ECO:0000256" key="1">
    <source>
        <dbReference type="SAM" id="MobiDB-lite"/>
    </source>
</evidence>
<comment type="caution">
    <text evidence="3">The sequence shown here is derived from an EMBL/GenBank/DDBJ whole genome shotgun (WGS) entry which is preliminary data.</text>
</comment>